<dbReference type="SMART" id="SM00411">
    <property type="entry name" value="BHL"/>
    <property type="match status" value="1"/>
</dbReference>
<dbReference type="SUPFAM" id="SSF47729">
    <property type="entry name" value="IHF-like DNA-binding proteins"/>
    <property type="match status" value="1"/>
</dbReference>
<evidence type="ECO:0000256" key="4">
    <source>
        <dbReference type="RuleBase" id="RU003939"/>
    </source>
</evidence>
<evidence type="ECO:0000256" key="2">
    <source>
        <dbReference type="ARBA" id="ARBA00023067"/>
    </source>
</evidence>
<dbReference type="EMBL" id="QENY01000009">
    <property type="protein sequence ID" value="PVX53694.1"/>
    <property type="molecule type" value="Genomic_DNA"/>
</dbReference>
<dbReference type="Gene3D" id="4.10.520.10">
    <property type="entry name" value="IHF-like DNA-binding proteins"/>
    <property type="match status" value="1"/>
</dbReference>
<keyword evidence="6" id="KW-1185">Reference proteome</keyword>
<gene>
    <name evidence="5" type="ORF">C7379_10933</name>
</gene>
<dbReference type="Pfam" id="PF00216">
    <property type="entry name" value="Bac_DNA_binding"/>
    <property type="match status" value="1"/>
</dbReference>
<protein>
    <submittedName>
        <fullName evidence="5">DNA-binding protein HU-beta</fullName>
    </submittedName>
</protein>
<reference evidence="5 6" key="1">
    <citation type="submission" date="2018-05" db="EMBL/GenBank/DDBJ databases">
        <title>Genomic Encyclopedia of Type Strains, Phase IV (KMG-IV): sequencing the most valuable type-strain genomes for metagenomic binning, comparative biology and taxonomic classification.</title>
        <authorList>
            <person name="Goeker M."/>
        </authorList>
    </citation>
    <scope>NUCLEOTIDE SEQUENCE [LARGE SCALE GENOMIC DNA]</scope>
    <source>
        <strain evidence="5 6">DSM 100333</strain>
    </source>
</reference>
<comment type="similarity">
    <text evidence="1 4">Belongs to the bacterial histone-like protein family.</text>
</comment>
<evidence type="ECO:0000313" key="6">
    <source>
        <dbReference type="Proteomes" id="UP000245870"/>
    </source>
</evidence>
<dbReference type="PANTHER" id="PTHR33175">
    <property type="entry name" value="DNA-BINDING PROTEIN HU"/>
    <property type="match status" value="1"/>
</dbReference>
<dbReference type="Proteomes" id="UP000245870">
    <property type="component" value="Unassembled WGS sequence"/>
</dbReference>
<dbReference type="InterPro" id="IPR000119">
    <property type="entry name" value="Hist_DNA-bd"/>
</dbReference>
<dbReference type="GO" id="GO:0030261">
    <property type="term" value="P:chromosome condensation"/>
    <property type="evidence" value="ECO:0007669"/>
    <property type="project" value="UniProtKB-KW"/>
</dbReference>
<keyword evidence="3 5" id="KW-0238">DNA-binding</keyword>
<name>A0A2U0U7U6_9BACT</name>
<keyword evidence="2" id="KW-0226">DNA condensation</keyword>
<evidence type="ECO:0000256" key="3">
    <source>
        <dbReference type="ARBA" id="ARBA00023125"/>
    </source>
</evidence>
<dbReference type="PRINTS" id="PR01727">
    <property type="entry name" value="DNABINDINGHU"/>
</dbReference>
<dbReference type="OrthoDB" id="1095660at2"/>
<dbReference type="GO" id="GO:0003677">
    <property type="term" value="F:DNA binding"/>
    <property type="evidence" value="ECO:0007669"/>
    <property type="project" value="UniProtKB-KW"/>
</dbReference>
<sequence>MNNKEFIADLAQRAGYTQADTQKMVTALVEEMGERFENGDSVQVTNFGTFEVKKRLERIVTNPATQQRMLVPPKLVLNFKPAALLKETLKNS</sequence>
<dbReference type="GO" id="GO:0030527">
    <property type="term" value="F:structural constituent of chromatin"/>
    <property type="evidence" value="ECO:0007669"/>
    <property type="project" value="InterPro"/>
</dbReference>
<dbReference type="CDD" id="cd13832">
    <property type="entry name" value="IHF"/>
    <property type="match status" value="1"/>
</dbReference>
<comment type="caution">
    <text evidence="5">The sequence shown here is derived from an EMBL/GenBank/DDBJ whole genome shotgun (WGS) entry which is preliminary data.</text>
</comment>
<organism evidence="5 6">
    <name type="scientific">Hallella colorans</name>
    <dbReference type="NCBI Taxonomy" id="1703337"/>
    <lineage>
        <taxon>Bacteria</taxon>
        <taxon>Pseudomonadati</taxon>
        <taxon>Bacteroidota</taxon>
        <taxon>Bacteroidia</taxon>
        <taxon>Bacteroidales</taxon>
        <taxon>Prevotellaceae</taxon>
        <taxon>Hallella</taxon>
    </lineage>
</organism>
<dbReference type="AlphaFoldDB" id="A0A2U0U7U6"/>
<evidence type="ECO:0000256" key="1">
    <source>
        <dbReference type="ARBA" id="ARBA00010529"/>
    </source>
</evidence>
<dbReference type="RefSeq" id="WP_116616450.1">
    <property type="nucleotide sequence ID" value="NZ_CALDWB010000021.1"/>
</dbReference>
<proteinExistence type="inferred from homology"/>
<dbReference type="InterPro" id="IPR010992">
    <property type="entry name" value="IHF-like_DNA-bd_dom_sf"/>
</dbReference>
<dbReference type="PANTHER" id="PTHR33175:SF3">
    <property type="entry name" value="DNA-BINDING PROTEIN HU-BETA"/>
    <property type="match status" value="1"/>
</dbReference>
<accession>A0A2U0U7U6</accession>
<dbReference type="GO" id="GO:0005829">
    <property type="term" value="C:cytosol"/>
    <property type="evidence" value="ECO:0007669"/>
    <property type="project" value="TreeGrafter"/>
</dbReference>
<evidence type="ECO:0000313" key="5">
    <source>
        <dbReference type="EMBL" id="PVX53694.1"/>
    </source>
</evidence>